<dbReference type="eggNOG" id="COG0438">
    <property type="taxonomic scope" value="Bacteria"/>
</dbReference>
<dbReference type="InterPro" id="IPR022623">
    <property type="entry name" value="Glyco_trans_4"/>
</dbReference>
<evidence type="ECO:0000313" key="4">
    <source>
        <dbReference type="EMBL" id="EIM64865.1"/>
    </source>
</evidence>
<dbReference type="GO" id="GO:0009103">
    <property type="term" value="P:lipopolysaccharide biosynthetic process"/>
    <property type="evidence" value="ECO:0007669"/>
    <property type="project" value="TreeGrafter"/>
</dbReference>
<dbReference type="AlphaFoldDB" id="I5B5V2"/>
<keyword evidence="5" id="KW-1185">Reference proteome</keyword>
<evidence type="ECO:0000256" key="1">
    <source>
        <dbReference type="ARBA" id="ARBA00022679"/>
    </source>
</evidence>
<reference evidence="4 5" key="2">
    <citation type="submission" date="2012-02" db="EMBL/GenBank/DDBJ databases">
        <title>Improved High-Quality Draft sequence of Desulfobacter postgatei 2ac9.</title>
        <authorList>
            <consortium name="US DOE Joint Genome Institute"/>
            <person name="Lucas S."/>
            <person name="Han J."/>
            <person name="Lapidus A."/>
            <person name="Cheng J.-F."/>
            <person name="Goodwin L."/>
            <person name="Pitluck S."/>
            <person name="Peters L."/>
            <person name="Ovchinnikova G."/>
            <person name="Held B."/>
            <person name="Detter J.C."/>
            <person name="Han C."/>
            <person name="Tapia R."/>
            <person name="Land M."/>
            <person name="Hauser L."/>
            <person name="Kyrpides N."/>
            <person name="Ivanova N."/>
            <person name="Pagani I."/>
            <person name="Orellana R."/>
            <person name="Lovley D."/>
            <person name="Woyke T."/>
        </authorList>
    </citation>
    <scope>NUCLEOTIDE SEQUENCE [LARGE SCALE GENOMIC DNA]</scope>
    <source>
        <strain evidence="4 5">2ac9</strain>
    </source>
</reference>
<accession>I5B5V2</accession>
<dbReference type="HOGENOM" id="CLU_054763_0_0_7"/>
<dbReference type="PANTHER" id="PTHR46401:SF2">
    <property type="entry name" value="GLYCOSYLTRANSFERASE WBBK-RELATED"/>
    <property type="match status" value="1"/>
</dbReference>
<name>I5B5V2_9BACT</name>
<dbReference type="Pfam" id="PF13692">
    <property type="entry name" value="Glyco_trans_1_4"/>
    <property type="match status" value="1"/>
</dbReference>
<dbReference type="GO" id="GO:0016757">
    <property type="term" value="F:glycosyltransferase activity"/>
    <property type="evidence" value="ECO:0007669"/>
    <property type="project" value="TreeGrafter"/>
</dbReference>
<dbReference type="Pfam" id="PF12000">
    <property type="entry name" value="Glyco_trans_4_3"/>
    <property type="match status" value="1"/>
</dbReference>
<dbReference type="OrthoDB" id="5416057at2"/>
<dbReference type="PANTHER" id="PTHR46401">
    <property type="entry name" value="GLYCOSYLTRANSFERASE WBBK-RELATED"/>
    <property type="match status" value="1"/>
</dbReference>
<protein>
    <submittedName>
        <fullName evidence="4">Glycosyltransferase</fullName>
    </submittedName>
</protein>
<reference evidence="4 5" key="1">
    <citation type="submission" date="2011-09" db="EMBL/GenBank/DDBJ databases">
        <authorList>
            <consortium name="US DOE Joint Genome Institute (JGI-PGF)"/>
            <person name="Lucas S."/>
            <person name="Han J."/>
            <person name="Lapidus A."/>
            <person name="Cheng J.-F."/>
            <person name="Goodwin L."/>
            <person name="Pitluck S."/>
            <person name="Peters L."/>
            <person name="Land M.L."/>
            <person name="Hauser L."/>
            <person name="Orellana R."/>
            <person name="Lovley D."/>
            <person name="Woyke T.J."/>
        </authorList>
    </citation>
    <scope>NUCLEOTIDE SEQUENCE [LARGE SCALE GENOMIC DNA]</scope>
    <source>
        <strain evidence="4 5">2ac9</strain>
    </source>
</reference>
<dbReference type="Proteomes" id="UP000005778">
    <property type="component" value="Chromosome"/>
</dbReference>
<feature type="domain" description="Glycosyl transferase family 4" evidence="3">
    <location>
        <begin position="27"/>
        <end position="193"/>
    </location>
</feature>
<evidence type="ECO:0000313" key="5">
    <source>
        <dbReference type="Proteomes" id="UP000005778"/>
    </source>
</evidence>
<evidence type="ECO:0000256" key="2">
    <source>
        <dbReference type="SAM" id="MobiDB-lite"/>
    </source>
</evidence>
<dbReference type="EMBL" id="CM001488">
    <property type="protein sequence ID" value="EIM64865.1"/>
    <property type="molecule type" value="Genomic_DNA"/>
</dbReference>
<keyword evidence="1 4" id="KW-0808">Transferase</keyword>
<organism evidence="4 5">
    <name type="scientific">Desulfobacter postgatei 2ac9</name>
    <dbReference type="NCBI Taxonomy" id="879212"/>
    <lineage>
        <taxon>Bacteria</taxon>
        <taxon>Pseudomonadati</taxon>
        <taxon>Thermodesulfobacteriota</taxon>
        <taxon>Desulfobacteria</taxon>
        <taxon>Desulfobacterales</taxon>
        <taxon>Desulfobacteraceae</taxon>
        <taxon>Desulfobacter</taxon>
    </lineage>
</organism>
<dbReference type="RefSeq" id="WP_004074504.1">
    <property type="nucleotide sequence ID" value="NZ_CM001488.1"/>
</dbReference>
<proteinExistence type="predicted"/>
<gene>
    <name evidence="4" type="ORF">DespoDRAFT_03056</name>
</gene>
<sequence length="431" mass="47824">MKKSILFIHQSFPGQFGRLAQKLAEEGHRVIALALTPQGQVPGVSQIRYSLKRTPGKDMPYLLKETDVKILRGESAADAMQKLKSQGFNPDVVYAHPGWGEALFVKEVWPDARLVVYAEWFYNTEGQEVGFDPEFPPTSDADKLRIHLKNTPFLHALNDADLAITPTEWQKSRFPSWAQEKMEVVHDGLDIAKIRAAKPGALGIPKQSVSLKYGDPVVTFVARHLEPVRGIHMFMRAVPQILRKRPDAHIVILGKDAGTGYTGYGGINPLGSTWRQSLQDELGRDLDLSHVHFLGTVDYKVYLTILGLSACHVYLTTPFILSWSFLETAALGVPMVASGTAPVREFSRLNGLHLVDFFDYAALGAKVVDILGQPVSRTPNDLEDQSLDSTLPVLTDLLLNQAGPIHSPRPVVSAPEPLRPKPASRRKNRRR</sequence>
<dbReference type="Gene3D" id="3.40.50.2000">
    <property type="entry name" value="Glycogen Phosphorylase B"/>
    <property type="match status" value="2"/>
</dbReference>
<feature type="region of interest" description="Disordered" evidence="2">
    <location>
        <begin position="405"/>
        <end position="431"/>
    </location>
</feature>
<dbReference type="STRING" id="879212.DespoDRAFT_03056"/>
<evidence type="ECO:0000259" key="3">
    <source>
        <dbReference type="Pfam" id="PF12000"/>
    </source>
</evidence>
<feature type="compositionally biased region" description="Basic residues" evidence="2">
    <location>
        <begin position="422"/>
        <end position="431"/>
    </location>
</feature>
<dbReference type="SUPFAM" id="SSF53756">
    <property type="entry name" value="UDP-Glycosyltransferase/glycogen phosphorylase"/>
    <property type="match status" value="1"/>
</dbReference>